<proteinExistence type="predicted"/>
<evidence type="ECO:0008006" key="3">
    <source>
        <dbReference type="Google" id="ProtNLM"/>
    </source>
</evidence>
<evidence type="ECO:0000313" key="2">
    <source>
        <dbReference type="Proteomes" id="UP000583929"/>
    </source>
</evidence>
<accession>A0A7J6E6Y9</accession>
<dbReference type="CDD" id="cd20071">
    <property type="entry name" value="SET_SMYD"/>
    <property type="match status" value="1"/>
</dbReference>
<dbReference type="PANTHER" id="PTHR47780">
    <property type="entry name" value="PROTEIN SET DOMAIN GROUP 41"/>
    <property type="match status" value="1"/>
</dbReference>
<gene>
    <name evidence="1" type="ORF">G4B88_016987</name>
</gene>
<sequence>MEMEMRGKDEIEMGEDLTPSLPPLSFSLNDSLLFSHCSACFFPLSPLFHPLFPPPPPTLLYCSSQCSNYDSTLHHSSAESQLLHLLQSRPSLFPHSADTSDLRLALRLITVTIIQSHSYRIAGLLTNRHKFTASFGSCHEILLRISDGARAMALARRMMMRDGFNFSEDEILIEDDVQLEEAALCLVLTNAVEVQDNKTGRTLGVALYGQNFSWINHSCSPNACYRILLPSEIETLPFSLEETPLRISPYCSAEEEEETQVMKNSVCSSDFLNKEFQVCYGPRMIVRSIKRIKKGEEVTVAYTDLLQPKAMRQSELWSRYRFICCCRRCNAFPSTFVDHALEEISAVNARSSCTSSDFDKDKATEMLNQYIDDAIADYLSVGDPQSCCEKLERVLTQGLFDEYLECKGKAPQPTYWMHPLHHLSLNAYTTLASAYKSRSKELFASLPETNKHLCEAFDMSRTSAAYSLLLAGATNYLFQLEPSLIASAANFWAGAGESLLDFARSSIWSKCLPASNLSSFTKCKRPKCSLREKVIQIRTSQLRKRETNLLHGQTQFSDFENSSSQFLNCITSLTTEKAWFFLSRGCSHLKVFKDPLDFGWLATERFFNLWECPIHSSDTNETISKHEAQEFGNHGRIHLLQLGYHCLLYGSYLGSLCFGEHSHLVCHIQNILECEDGL</sequence>
<dbReference type="SUPFAM" id="SSF82199">
    <property type="entry name" value="SET domain"/>
    <property type="match status" value="1"/>
</dbReference>
<reference evidence="1 2" key="1">
    <citation type="journal article" date="2020" name="bioRxiv">
        <title>Sequence and annotation of 42 cannabis genomes reveals extensive copy number variation in cannabinoid synthesis and pathogen resistance genes.</title>
        <authorList>
            <person name="Mckernan K.J."/>
            <person name="Helbert Y."/>
            <person name="Kane L.T."/>
            <person name="Ebling H."/>
            <person name="Zhang L."/>
            <person name="Liu B."/>
            <person name="Eaton Z."/>
            <person name="Mclaughlin S."/>
            <person name="Kingan S."/>
            <person name="Baybayan P."/>
            <person name="Concepcion G."/>
            <person name="Jordan M."/>
            <person name="Riva A."/>
            <person name="Barbazuk W."/>
            <person name="Harkins T."/>
        </authorList>
    </citation>
    <scope>NUCLEOTIDE SEQUENCE [LARGE SCALE GENOMIC DNA]</scope>
    <source>
        <strain evidence="2">cv. Jamaican Lion 4</strain>
        <tissue evidence="1">Leaf</tissue>
    </source>
</reference>
<evidence type="ECO:0000313" key="1">
    <source>
        <dbReference type="EMBL" id="KAF4354102.1"/>
    </source>
</evidence>
<protein>
    <recommendedName>
        <fullName evidence="3">SET domain-containing protein</fullName>
    </recommendedName>
</protein>
<keyword evidence="2" id="KW-1185">Reference proteome</keyword>
<dbReference type="PANTHER" id="PTHR47780:SF1">
    <property type="entry name" value="PROTEIN SET DOMAIN GROUP 41"/>
    <property type="match status" value="1"/>
</dbReference>
<comment type="caution">
    <text evidence="1">The sequence shown here is derived from an EMBL/GenBank/DDBJ whole genome shotgun (WGS) entry which is preliminary data.</text>
</comment>
<dbReference type="InterPro" id="IPR011990">
    <property type="entry name" value="TPR-like_helical_dom_sf"/>
</dbReference>
<dbReference type="Gene3D" id="2.170.270.10">
    <property type="entry name" value="SET domain"/>
    <property type="match status" value="1"/>
</dbReference>
<dbReference type="AlphaFoldDB" id="A0A7J6E6Y9"/>
<dbReference type="Proteomes" id="UP000583929">
    <property type="component" value="Unassembled WGS sequence"/>
</dbReference>
<dbReference type="InterPro" id="IPR046341">
    <property type="entry name" value="SET_dom_sf"/>
</dbReference>
<organism evidence="1 2">
    <name type="scientific">Cannabis sativa</name>
    <name type="common">Hemp</name>
    <name type="synonym">Marijuana</name>
    <dbReference type="NCBI Taxonomy" id="3483"/>
    <lineage>
        <taxon>Eukaryota</taxon>
        <taxon>Viridiplantae</taxon>
        <taxon>Streptophyta</taxon>
        <taxon>Embryophyta</taxon>
        <taxon>Tracheophyta</taxon>
        <taxon>Spermatophyta</taxon>
        <taxon>Magnoliopsida</taxon>
        <taxon>eudicotyledons</taxon>
        <taxon>Gunneridae</taxon>
        <taxon>Pentapetalae</taxon>
        <taxon>rosids</taxon>
        <taxon>fabids</taxon>
        <taxon>Rosales</taxon>
        <taxon>Cannabaceae</taxon>
        <taxon>Cannabis</taxon>
    </lineage>
</organism>
<name>A0A7J6E6Y9_CANSA</name>
<dbReference type="Gene3D" id="1.25.40.10">
    <property type="entry name" value="Tetratricopeptide repeat domain"/>
    <property type="match status" value="1"/>
</dbReference>
<dbReference type="EMBL" id="JAATIQ010000486">
    <property type="protein sequence ID" value="KAF4354102.1"/>
    <property type="molecule type" value="Genomic_DNA"/>
</dbReference>